<dbReference type="EMBL" id="CAACXN010000015">
    <property type="protein sequence ID" value="VEW14259.1"/>
    <property type="molecule type" value="Genomic_DNA"/>
</dbReference>
<accession>A0A449D9M2</accession>
<name>A0A449D9M2_9MICO</name>
<dbReference type="RefSeq" id="WP_190247105.1">
    <property type="nucleotide sequence ID" value="NZ_CAACXN010000015.1"/>
</dbReference>
<evidence type="ECO:0000313" key="1">
    <source>
        <dbReference type="EMBL" id="VEW14259.1"/>
    </source>
</evidence>
<dbReference type="Proteomes" id="UP000386281">
    <property type="component" value="Unassembled WGS sequence"/>
</dbReference>
<evidence type="ECO:0000313" key="2">
    <source>
        <dbReference type="Proteomes" id="UP000386281"/>
    </source>
</evidence>
<protein>
    <submittedName>
        <fullName evidence="1">Uncharacterized protein</fullName>
    </submittedName>
</protein>
<gene>
    <name evidence="1" type="ORF">NCTC12391_02405</name>
</gene>
<dbReference type="AlphaFoldDB" id="A0A449D9M2"/>
<proteinExistence type="predicted"/>
<sequence length="91" mass="10315">MKKSRKEIGTELALLDAEIAAHPFASEPVKAAHAIIEQHGEENKEIIQQQLAEQNLPSLDEVGKLTAKHTFSWWKLHRARKKLIAKIERLG</sequence>
<reference evidence="1 2" key="1">
    <citation type="submission" date="2019-02" db="EMBL/GenBank/DDBJ databases">
        <authorList>
            <consortium name="Pathogen Informatics"/>
        </authorList>
    </citation>
    <scope>NUCLEOTIDE SEQUENCE [LARGE SCALE GENOMIC DNA]</scope>
    <source>
        <strain evidence="1 2">3012STDY7078520</strain>
    </source>
</reference>
<organism evidence="1 2">
    <name type="scientific">Brevibacterium casei</name>
    <dbReference type="NCBI Taxonomy" id="33889"/>
    <lineage>
        <taxon>Bacteria</taxon>
        <taxon>Bacillati</taxon>
        <taxon>Actinomycetota</taxon>
        <taxon>Actinomycetes</taxon>
        <taxon>Micrococcales</taxon>
        <taxon>Brevibacteriaceae</taxon>
        <taxon>Brevibacterium</taxon>
    </lineage>
</organism>